<organism evidence="1 2">
    <name type="scientific">Artemia franciscana</name>
    <name type="common">Brine shrimp</name>
    <name type="synonym">Artemia sanfranciscana</name>
    <dbReference type="NCBI Taxonomy" id="6661"/>
    <lineage>
        <taxon>Eukaryota</taxon>
        <taxon>Metazoa</taxon>
        <taxon>Ecdysozoa</taxon>
        <taxon>Arthropoda</taxon>
        <taxon>Crustacea</taxon>
        <taxon>Branchiopoda</taxon>
        <taxon>Anostraca</taxon>
        <taxon>Artemiidae</taxon>
        <taxon>Artemia</taxon>
    </lineage>
</organism>
<evidence type="ECO:0000313" key="1">
    <source>
        <dbReference type="EMBL" id="KAK2701761.1"/>
    </source>
</evidence>
<feature type="non-terminal residue" evidence="1">
    <location>
        <position position="357"/>
    </location>
</feature>
<evidence type="ECO:0008006" key="3">
    <source>
        <dbReference type="Google" id="ProtNLM"/>
    </source>
</evidence>
<dbReference type="AlphaFoldDB" id="A0AA88HA45"/>
<comment type="caution">
    <text evidence="1">The sequence shown here is derived from an EMBL/GenBank/DDBJ whole genome shotgun (WGS) entry which is preliminary data.</text>
</comment>
<keyword evidence="2" id="KW-1185">Reference proteome</keyword>
<proteinExistence type="predicted"/>
<protein>
    <recommendedName>
        <fullName evidence="3">C-type lectin domain-containing protein</fullName>
    </recommendedName>
</protein>
<feature type="non-terminal residue" evidence="1">
    <location>
        <position position="1"/>
    </location>
</feature>
<reference evidence="1" key="1">
    <citation type="submission" date="2023-07" db="EMBL/GenBank/DDBJ databases">
        <title>Chromosome-level genome assembly of Artemia franciscana.</title>
        <authorList>
            <person name="Jo E."/>
        </authorList>
    </citation>
    <scope>NUCLEOTIDE SEQUENCE</scope>
    <source>
        <tissue evidence="1">Whole body</tissue>
    </source>
</reference>
<gene>
    <name evidence="1" type="ORF">QYM36_019597</name>
</gene>
<sequence length="357" mass="41604">GPLEKKEAIQQCQEMDGNLVDIGFKQKLEESYLDYWKNNSGEKFKENTDLIFKNDEYAEINWSNPKTPQVDIKSINKKPIGSFICSTEIRDGLSNVDSENLQNCEITKIQKLYNCGSSSTGICQCLTVFLGPLDSVSASKECSKAGGNLLEGNSNEIELFLHHLNLNNGDALKINTRFIVGNDSIAYINWQNDLGAKTTILNSLETKVKLMPFFCKILPDKSKKERINQDISKIAHIAIDTLSDENRKYRLKLFLDDFDNYQRSEPWIKKFRFSGNRNQKYRPNVFLHALENYQRLEGRHYFPRYLRIKREFYNQSVQEYFNKLYQKIFFSNQLEAIQGIIQDTQDKIKKEEIRSYM</sequence>
<accession>A0AA88HA45</accession>
<name>A0AA88HA45_ARTSF</name>
<dbReference type="EMBL" id="JAVRJZ010001812">
    <property type="protein sequence ID" value="KAK2701761.1"/>
    <property type="molecule type" value="Genomic_DNA"/>
</dbReference>
<dbReference type="Proteomes" id="UP001187531">
    <property type="component" value="Unassembled WGS sequence"/>
</dbReference>
<evidence type="ECO:0000313" key="2">
    <source>
        <dbReference type="Proteomes" id="UP001187531"/>
    </source>
</evidence>